<sequence length="68" mass="7707">MKAERSMVVFPRLWNSTETFSARAAQRTLSSQNRKPRVMNRSSAVNVPLSIIISSVMSFRSTSSSLEW</sequence>
<name>A0A5P9U3V2_9BETA</name>
<reference evidence="1" key="1">
    <citation type="journal article" date="2018" name="BMC Genomics">
        <title>Comparative genomic, transcriptomic, and proteomic reannotation of human herpesvirus 6.</title>
        <authorList>
            <person name="Greninger A.L."/>
            <person name="Knudsen G.M."/>
            <person name="Roychoudhury P."/>
            <person name="Hanson D.J."/>
            <person name="Sedlak R.H."/>
            <person name="Xie H."/>
            <person name="Guan J."/>
            <person name="Nguyen T."/>
            <person name="Peddu V."/>
            <person name="Boeckh M."/>
            <person name="Huang M.L."/>
            <person name="Cook L."/>
            <person name="Depledge D.P."/>
            <person name="Zerr D.M."/>
            <person name="Koelle D.M."/>
            <person name="Gantt S."/>
            <person name="Yoshikawa T."/>
            <person name="Caserta M."/>
            <person name="Hill J.A."/>
            <person name="Jerome K.R."/>
        </authorList>
    </citation>
    <scope>NUCLEOTIDE SEQUENCE</scope>
    <source>
        <strain evidence="1">HP8H1</strain>
    </source>
</reference>
<protein>
    <submittedName>
        <fullName evidence="1">Uncharacterized protein</fullName>
    </submittedName>
</protein>
<proteinExistence type="predicted"/>
<evidence type="ECO:0000313" key="1">
    <source>
        <dbReference type="EMBL" id="QFW55178.1"/>
    </source>
</evidence>
<dbReference type="EMBL" id="KY315527">
    <property type="protein sequence ID" value="QFW55178.1"/>
    <property type="molecule type" value="Genomic_DNA"/>
</dbReference>
<organism evidence="1">
    <name type="scientific">Human betaherpesvirus 6</name>
    <dbReference type="NCBI Taxonomy" id="10368"/>
    <lineage>
        <taxon>Viruses</taxon>
        <taxon>Duplodnaviria</taxon>
        <taxon>Heunggongvirae</taxon>
        <taxon>Peploviricota</taxon>
        <taxon>Herviviricetes</taxon>
        <taxon>Herpesvirales</taxon>
        <taxon>Orthoherpesviridae</taxon>
        <taxon>Betaherpesvirinae</taxon>
        <taxon>Roseolovirus</taxon>
    </lineage>
</organism>
<accession>A0A5P9U3V2</accession>